<keyword evidence="2" id="KW-0472">Membrane</keyword>
<proteinExistence type="predicted"/>
<sequence>MNIPYAHCKGILYGTMTLELGGQVTIVCEKTGYSAQLEFKLKPFLGSNDSVNQISGKIKLGKEVLATLEGHWDSEIFVNDKKTGVVDMFWNPTPELRQSRLTRCTVPPEEQGDFESERLWQHVTRAINNKDQTEATKEKFLLEEVQRKCARERKAKLPLVKSDISWMSEVAASKRKHKHKGTERRCSSPECDRHDSSGSETGLGFKSHWGCLVMGCCPVLGVSPYAMCCRLRPRDPVWDKRFSQSIASLRNRAGAEQVQPEASLLHQRDYVVVIFLIFAQIVINFLFK</sequence>
<feature type="compositionally biased region" description="Basic and acidic residues" evidence="1">
    <location>
        <begin position="183"/>
        <end position="197"/>
    </location>
</feature>
<dbReference type="InterPro" id="IPR000648">
    <property type="entry name" value="Oxysterol-bd"/>
</dbReference>
<dbReference type="SUPFAM" id="SSF144000">
    <property type="entry name" value="Oxysterol-binding protein-like"/>
    <property type="match status" value="1"/>
</dbReference>
<evidence type="ECO:0000313" key="4">
    <source>
        <dbReference type="Proteomes" id="UP000034805"/>
    </source>
</evidence>
<dbReference type="Gene3D" id="6.10.140.1150">
    <property type="match status" value="1"/>
</dbReference>
<comment type="caution">
    <text evidence="3">The sequence shown here is derived from an EMBL/GenBank/DDBJ whole genome shotgun (WGS) entry which is preliminary data.</text>
</comment>
<dbReference type="PANTHER" id="PTHR10972">
    <property type="entry name" value="OXYSTEROL-BINDING PROTEIN-RELATED"/>
    <property type="match status" value="1"/>
</dbReference>
<dbReference type="InterPro" id="IPR037239">
    <property type="entry name" value="OSBP_sf"/>
</dbReference>
<feature type="region of interest" description="Disordered" evidence="1">
    <location>
        <begin position="177"/>
        <end position="197"/>
    </location>
</feature>
<dbReference type="GO" id="GO:0015485">
    <property type="term" value="F:cholesterol binding"/>
    <property type="evidence" value="ECO:0007669"/>
    <property type="project" value="TreeGrafter"/>
</dbReference>
<accession>A0A0P7XXF5</accession>
<feature type="transmembrane region" description="Helical" evidence="2">
    <location>
        <begin position="270"/>
        <end position="287"/>
    </location>
</feature>
<dbReference type="GO" id="GO:0032541">
    <property type="term" value="C:cortical endoplasmic reticulum"/>
    <property type="evidence" value="ECO:0007669"/>
    <property type="project" value="TreeGrafter"/>
</dbReference>
<name>A0A0P7XXF5_SCLFO</name>
<dbReference type="Proteomes" id="UP000034805">
    <property type="component" value="Unassembled WGS sequence"/>
</dbReference>
<dbReference type="GO" id="GO:0005829">
    <property type="term" value="C:cytosol"/>
    <property type="evidence" value="ECO:0007669"/>
    <property type="project" value="TreeGrafter"/>
</dbReference>
<dbReference type="AlphaFoldDB" id="A0A0P7XXF5"/>
<evidence type="ECO:0000313" key="3">
    <source>
        <dbReference type="EMBL" id="KPP57612.1"/>
    </source>
</evidence>
<organism evidence="3 4">
    <name type="scientific">Scleropages formosus</name>
    <name type="common">Asian bonytongue</name>
    <name type="synonym">Osteoglossum formosum</name>
    <dbReference type="NCBI Taxonomy" id="113540"/>
    <lineage>
        <taxon>Eukaryota</taxon>
        <taxon>Metazoa</taxon>
        <taxon>Chordata</taxon>
        <taxon>Craniata</taxon>
        <taxon>Vertebrata</taxon>
        <taxon>Euteleostomi</taxon>
        <taxon>Actinopterygii</taxon>
        <taxon>Neopterygii</taxon>
        <taxon>Teleostei</taxon>
        <taxon>Osteoglossocephala</taxon>
        <taxon>Osteoglossomorpha</taxon>
        <taxon>Osteoglossiformes</taxon>
        <taxon>Osteoglossidae</taxon>
        <taxon>Scleropages</taxon>
    </lineage>
</organism>
<reference evidence="3 4" key="1">
    <citation type="submission" date="2015-08" db="EMBL/GenBank/DDBJ databases">
        <title>The genome of the Asian arowana (Scleropages formosus).</title>
        <authorList>
            <person name="Tan M.H."/>
            <person name="Gan H.M."/>
            <person name="Croft L.J."/>
            <person name="Austin C.M."/>
        </authorList>
    </citation>
    <scope>NUCLEOTIDE SEQUENCE [LARGE SCALE GENOMIC DNA]</scope>
    <source>
        <strain evidence="3">Aro1</strain>
    </source>
</reference>
<keyword evidence="2" id="KW-0812">Transmembrane</keyword>
<gene>
    <name evidence="3" type="ORF">Z043_124644</name>
</gene>
<dbReference type="PANTHER" id="PTHR10972:SF216">
    <property type="entry name" value="OXYSTEROL-BINDING PROTEIN-RELATED PROTEIN 8"/>
    <property type="match status" value="1"/>
</dbReference>
<keyword evidence="2" id="KW-1133">Transmembrane helix</keyword>
<dbReference type="GO" id="GO:0016020">
    <property type="term" value="C:membrane"/>
    <property type="evidence" value="ECO:0007669"/>
    <property type="project" value="TreeGrafter"/>
</dbReference>
<evidence type="ECO:0000256" key="2">
    <source>
        <dbReference type="SAM" id="Phobius"/>
    </source>
</evidence>
<protein>
    <submittedName>
        <fullName evidence="3">Uncharacterized protein</fullName>
    </submittedName>
</protein>
<dbReference type="EMBL" id="JARO02015940">
    <property type="protein sequence ID" value="KPP57612.1"/>
    <property type="molecule type" value="Genomic_DNA"/>
</dbReference>
<dbReference type="Gene3D" id="2.40.160.120">
    <property type="match status" value="1"/>
</dbReference>
<dbReference type="Pfam" id="PF01237">
    <property type="entry name" value="Oxysterol_BP"/>
    <property type="match status" value="1"/>
</dbReference>
<evidence type="ECO:0000256" key="1">
    <source>
        <dbReference type="SAM" id="MobiDB-lite"/>
    </source>
</evidence>